<gene>
    <name evidence="1" type="ORF">GcM1_092002</name>
</gene>
<proteinExistence type="predicted"/>
<name>A0A420JC43_9PEZI</name>
<accession>A0A420JC43</accession>
<organism evidence="1 2">
    <name type="scientific">Golovinomyces cichoracearum</name>
    <dbReference type="NCBI Taxonomy" id="62708"/>
    <lineage>
        <taxon>Eukaryota</taxon>
        <taxon>Fungi</taxon>
        <taxon>Dikarya</taxon>
        <taxon>Ascomycota</taxon>
        <taxon>Pezizomycotina</taxon>
        <taxon>Leotiomycetes</taxon>
        <taxon>Erysiphales</taxon>
        <taxon>Erysiphaceae</taxon>
        <taxon>Golovinomyces</taxon>
    </lineage>
</organism>
<evidence type="ECO:0000313" key="1">
    <source>
        <dbReference type="EMBL" id="RKF84388.1"/>
    </source>
</evidence>
<evidence type="ECO:0000313" key="2">
    <source>
        <dbReference type="Proteomes" id="UP000285326"/>
    </source>
</evidence>
<comment type="caution">
    <text evidence="1">The sequence shown here is derived from an EMBL/GenBank/DDBJ whole genome shotgun (WGS) entry which is preliminary data.</text>
</comment>
<dbReference type="Proteomes" id="UP000285326">
    <property type="component" value="Unassembled WGS sequence"/>
</dbReference>
<dbReference type="EMBL" id="MCBS01009253">
    <property type="protein sequence ID" value="RKF84388.1"/>
    <property type="molecule type" value="Genomic_DNA"/>
</dbReference>
<dbReference type="AlphaFoldDB" id="A0A420JC43"/>
<reference evidence="1 2" key="1">
    <citation type="journal article" date="2018" name="BMC Genomics">
        <title>Comparative genome analyses reveal sequence features reflecting distinct modes of host-adaptation between dicot and monocot powdery mildew.</title>
        <authorList>
            <person name="Wu Y."/>
            <person name="Ma X."/>
            <person name="Pan Z."/>
            <person name="Kale S.D."/>
            <person name="Song Y."/>
            <person name="King H."/>
            <person name="Zhang Q."/>
            <person name="Presley C."/>
            <person name="Deng X."/>
            <person name="Wei C.I."/>
            <person name="Xiao S."/>
        </authorList>
    </citation>
    <scope>NUCLEOTIDE SEQUENCE [LARGE SCALE GENOMIC DNA]</scope>
    <source>
        <strain evidence="1">UMSG1</strain>
    </source>
</reference>
<protein>
    <submittedName>
        <fullName evidence="1">Uncharacterized protein</fullName>
    </submittedName>
</protein>
<sequence>MADFNEKYRFPVLDRDNHEIWFQDMTFELRGKDLYYVLKTTLKEYAWIRKLDKNRPTQSSGSENPTKSDIENLTAKFEELCGSYDSEKKRTFERDQAKAFHVISMSLGEEDKVPRGEFKSNIKGFWNSLKAKYQKTRQSTSSQFMKRIQTFNFDEDKGIFAAWSLLKDYRRKLVAANPNLR</sequence>